<sequence>MAPKTIRNYGDKSEGARTTRIGRDKGETAGLNKRLASTTGKAVGKNTSGLLKDAKMSDNTTPPLEMNMKSKSQSTITAFLSDTQDINRVVREKVYGPPGNGQLQIQQLDRSKHWGDQSEEETISITGPAVKNDGSTNPIESPKKQDNISLLTDWGKDNSDKFYSLTEESDLSSADRSLSESDESESYEAGNKSLNCEFTVRHIRQRRSAKPHSDSQECHENAASMSGRTLRWDYSGISLADTPTAGNQGSVNDRNESDMGASAGDIGNLVNTHVNGTDAGILQSIYNSIKELQSETRIESRRARIATKKLQGSVRKVAKSCIEIEAKLSSMEDRIVAVEEDMDTLKE</sequence>
<dbReference type="EMBL" id="JANPWB010000016">
    <property type="protein sequence ID" value="KAJ1081157.1"/>
    <property type="molecule type" value="Genomic_DNA"/>
</dbReference>
<feature type="compositionally biased region" description="Basic and acidic residues" evidence="1">
    <location>
        <begin position="211"/>
        <end position="220"/>
    </location>
</feature>
<feature type="region of interest" description="Disordered" evidence="1">
    <location>
        <begin position="167"/>
        <end position="190"/>
    </location>
</feature>
<evidence type="ECO:0000256" key="1">
    <source>
        <dbReference type="SAM" id="MobiDB-lite"/>
    </source>
</evidence>
<dbReference type="AlphaFoldDB" id="A0AAV7KR85"/>
<feature type="compositionally biased region" description="Basic and acidic residues" evidence="1">
    <location>
        <begin position="9"/>
        <end position="27"/>
    </location>
</feature>
<evidence type="ECO:0000313" key="3">
    <source>
        <dbReference type="Proteomes" id="UP001066276"/>
    </source>
</evidence>
<protein>
    <submittedName>
        <fullName evidence="2">Uncharacterized protein</fullName>
    </submittedName>
</protein>
<dbReference type="Proteomes" id="UP001066276">
    <property type="component" value="Chromosome 12"/>
</dbReference>
<feature type="compositionally biased region" description="Polar residues" evidence="1">
    <location>
        <begin position="35"/>
        <end position="49"/>
    </location>
</feature>
<name>A0AAV7KR85_PLEWA</name>
<keyword evidence="3" id="KW-1185">Reference proteome</keyword>
<organism evidence="2 3">
    <name type="scientific">Pleurodeles waltl</name>
    <name type="common">Iberian ribbed newt</name>
    <dbReference type="NCBI Taxonomy" id="8319"/>
    <lineage>
        <taxon>Eukaryota</taxon>
        <taxon>Metazoa</taxon>
        <taxon>Chordata</taxon>
        <taxon>Craniata</taxon>
        <taxon>Vertebrata</taxon>
        <taxon>Euteleostomi</taxon>
        <taxon>Amphibia</taxon>
        <taxon>Batrachia</taxon>
        <taxon>Caudata</taxon>
        <taxon>Salamandroidea</taxon>
        <taxon>Salamandridae</taxon>
        <taxon>Pleurodelinae</taxon>
        <taxon>Pleurodeles</taxon>
    </lineage>
</organism>
<accession>A0AAV7KR85</accession>
<comment type="caution">
    <text evidence="2">The sequence shown here is derived from an EMBL/GenBank/DDBJ whole genome shotgun (WGS) entry which is preliminary data.</text>
</comment>
<feature type="region of interest" description="Disordered" evidence="1">
    <location>
        <begin position="1"/>
        <end position="73"/>
    </location>
</feature>
<feature type="region of interest" description="Disordered" evidence="1">
    <location>
        <begin position="205"/>
        <end position="224"/>
    </location>
</feature>
<gene>
    <name evidence="2" type="ORF">NDU88_001340</name>
</gene>
<proteinExistence type="predicted"/>
<feature type="region of interest" description="Disordered" evidence="1">
    <location>
        <begin position="122"/>
        <end position="152"/>
    </location>
</feature>
<evidence type="ECO:0000313" key="2">
    <source>
        <dbReference type="EMBL" id="KAJ1081157.1"/>
    </source>
</evidence>
<reference evidence="2" key="1">
    <citation type="journal article" date="2022" name="bioRxiv">
        <title>Sequencing and chromosome-scale assembly of the giantPleurodeles waltlgenome.</title>
        <authorList>
            <person name="Brown T."/>
            <person name="Elewa A."/>
            <person name="Iarovenko S."/>
            <person name="Subramanian E."/>
            <person name="Araus A.J."/>
            <person name="Petzold A."/>
            <person name="Susuki M."/>
            <person name="Suzuki K.-i.T."/>
            <person name="Hayashi T."/>
            <person name="Toyoda A."/>
            <person name="Oliveira C."/>
            <person name="Osipova E."/>
            <person name="Leigh N.D."/>
            <person name="Simon A."/>
            <person name="Yun M.H."/>
        </authorList>
    </citation>
    <scope>NUCLEOTIDE SEQUENCE</scope>
    <source>
        <strain evidence="2">20211129_DDA</strain>
        <tissue evidence="2">Liver</tissue>
    </source>
</reference>